<accession>A0ABW6Z0U7</accession>
<sequence>MAALEQLIRSCLGVEGRAGGSGVRGGPGRPYADDLAESPYPQVTQHVVPGGGA</sequence>
<evidence type="ECO:0000256" key="1">
    <source>
        <dbReference type="SAM" id="MobiDB-lite"/>
    </source>
</evidence>
<dbReference type="EMBL" id="JBICBM010000010">
    <property type="protein sequence ID" value="MFF9884198.1"/>
    <property type="molecule type" value="Genomic_DNA"/>
</dbReference>
<dbReference type="RefSeq" id="WP_167513324.1">
    <property type="nucleotide sequence ID" value="NZ_JBICBM010000010.1"/>
</dbReference>
<evidence type="ECO:0000313" key="3">
    <source>
        <dbReference type="Proteomes" id="UP001603418"/>
    </source>
</evidence>
<feature type="compositionally biased region" description="Gly residues" evidence="1">
    <location>
        <begin position="17"/>
        <end position="28"/>
    </location>
</feature>
<proteinExistence type="predicted"/>
<name>A0ABW6Z0U7_9ACTN</name>
<evidence type="ECO:0000313" key="2">
    <source>
        <dbReference type="EMBL" id="MFF9884198.1"/>
    </source>
</evidence>
<organism evidence="2 3">
    <name type="scientific">Streptomyces eurythermus</name>
    <dbReference type="NCBI Taxonomy" id="42237"/>
    <lineage>
        <taxon>Bacteria</taxon>
        <taxon>Bacillati</taxon>
        <taxon>Actinomycetota</taxon>
        <taxon>Actinomycetes</taxon>
        <taxon>Kitasatosporales</taxon>
        <taxon>Streptomycetaceae</taxon>
        <taxon>Streptomyces</taxon>
    </lineage>
</organism>
<comment type="caution">
    <text evidence="2">The sequence shown here is derived from an EMBL/GenBank/DDBJ whole genome shotgun (WGS) entry which is preliminary data.</text>
</comment>
<protein>
    <submittedName>
        <fullName evidence="2">Uncharacterized protein</fullName>
    </submittedName>
</protein>
<keyword evidence="3" id="KW-1185">Reference proteome</keyword>
<gene>
    <name evidence="2" type="ORF">ACF1HC_21710</name>
</gene>
<dbReference type="Proteomes" id="UP001603418">
    <property type="component" value="Unassembled WGS sequence"/>
</dbReference>
<feature type="region of interest" description="Disordered" evidence="1">
    <location>
        <begin position="17"/>
        <end position="53"/>
    </location>
</feature>
<reference evidence="2 3" key="1">
    <citation type="submission" date="2024-10" db="EMBL/GenBank/DDBJ databases">
        <title>The Natural Products Discovery Center: Release of the First 8490 Sequenced Strains for Exploring Actinobacteria Biosynthetic Diversity.</title>
        <authorList>
            <person name="Kalkreuter E."/>
            <person name="Kautsar S.A."/>
            <person name="Yang D."/>
            <person name="Bader C.D."/>
            <person name="Teijaro C.N."/>
            <person name="Fluegel L."/>
            <person name="Davis C.M."/>
            <person name="Simpson J.R."/>
            <person name="Lauterbach L."/>
            <person name="Steele A.D."/>
            <person name="Gui C."/>
            <person name="Meng S."/>
            <person name="Li G."/>
            <person name="Viehrig K."/>
            <person name="Ye F."/>
            <person name="Su P."/>
            <person name="Kiefer A.F."/>
            <person name="Nichols A."/>
            <person name="Cepeda A.J."/>
            <person name="Yan W."/>
            <person name="Fan B."/>
            <person name="Jiang Y."/>
            <person name="Adhikari A."/>
            <person name="Zheng C.-J."/>
            <person name="Schuster L."/>
            <person name="Cowan T.M."/>
            <person name="Smanski M.J."/>
            <person name="Chevrette M.G."/>
            <person name="De Carvalho L.P.S."/>
            <person name="Shen B."/>
        </authorList>
    </citation>
    <scope>NUCLEOTIDE SEQUENCE [LARGE SCALE GENOMIC DNA]</scope>
    <source>
        <strain evidence="2 3">NPDC013366</strain>
    </source>
</reference>